<evidence type="ECO:0000256" key="3">
    <source>
        <dbReference type="ARBA" id="ARBA00007769"/>
    </source>
</evidence>
<evidence type="ECO:0000313" key="15">
    <source>
        <dbReference type="Proteomes" id="UP000249056"/>
    </source>
</evidence>
<dbReference type="PANTHER" id="PTHR42979">
    <property type="entry name" value="3-ISOPROPYLMALATE DEHYDROGENASE"/>
    <property type="match status" value="1"/>
</dbReference>
<gene>
    <name evidence="14" type="ORF">DID88_006912</name>
</gene>
<comment type="subunit">
    <text evidence="4">Homodimer.</text>
</comment>
<keyword evidence="8" id="KW-0479">Metal-binding</keyword>
<comment type="similarity">
    <text evidence="3">Belongs to the isocitrate and isopropylmalate dehydrogenases family.</text>
</comment>
<organism evidence="14 15">
    <name type="scientific">Monilinia fructigena</name>
    <dbReference type="NCBI Taxonomy" id="38457"/>
    <lineage>
        <taxon>Eukaryota</taxon>
        <taxon>Fungi</taxon>
        <taxon>Dikarya</taxon>
        <taxon>Ascomycota</taxon>
        <taxon>Pezizomycotina</taxon>
        <taxon>Leotiomycetes</taxon>
        <taxon>Helotiales</taxon>
        <taxon>Sclerotiniaceae</taxon>
        <taxon>Monilinia</taxon>
    </lineage>
</organism>
<reference evidence="14 15" key="1">
    <citation type="submission" date="2018-06" db="EMBL/GenBank/DDBJ databases">
        <title>Genome Sequence of the Brown Rot Fungal Pathogen Monilinia fructigena.</title>
        <authorList>
            <person name="Landi L."/>
            <person name="De Miccolis Angelini R.M."/>
            <person name="Pollastro S."/>
            <person name="Abate D."/>
            <person name="Faretra F."/>
            <person name="Romanazzi G."/>
        </authorList>
    </citation>
    <scope>NUCLEOTIDE SEQUENCE [LARGE SCALE GENOMIC DNA]</scope>
    <source>
        <strain evidence="14 15">Mfrg269</strain>
    </source>
</reference>
<evidence type="ECO:0000256" key="10">
    <source>
        <dbReference type="ARBA" id="ARBA00023002"/>
    </source>
</evidence>
<dbReference type="GO" id="GO:0005829">
    <property type="term" value="C:cytosol"/>
    <property type="evidence" value="ECO:0007669"/>
    <property type="project" value="TreeGrafter"/>
</dbReference>
<feature type="domain" description="Isopropylmalate dehydrogenase-like" evidence="13">
    <location>
        <begin position="5"/>
        <end position="332"/>
    </location>
</feature>
<keyword evidence="9" id="KW-0460">Magnesium</keyword>
<dbReference type="EC" id="1.1.1.85" evidence="5"/>
<dbReference type="Pfam" id="PF00180">
    <property type="entry name" value="Iso_dh"/>
    <property type="match status" value="2"/>
</dbReference>
<dbReference type="AlphaFoldDB" id="A0A395IG13"/>
<evidence type="ECO:0000256" key="2">
    <source>
        <dbReference type="ARBA" id="ARBA00001946"/>
    </source>
</evidence>
<evidence type="ECO:0000256" key="4">
    <source>
        <dbReference type="ARBA" id="ARBA00011738"/>
    </source>
</evidence>
<keyword evidence="11" id="KW-0520">NAD</keyword>
<keyword evidence="12" id="KW-0100">Branched-chain amino acid biosynthesis</keyword>
<dbReference type="Gene3D" id="3.40.718.10">
    <property type="entry name" value="Isopropylmalate Dehydrogenase"/>
    <property type="match status" value="2"/>
</dbReference>
<evidence type="ECO:0000256" key="1">
    <source>
        <dbReference type="ARBA" id="ARBA00001936"/>
    </source>
</evidence>
<sequence>MATHNIVVFGGDHCGPEVVAEAIKILKVVESDKPSVGTFNFQEHLLGGCSIDAHGEPLTTEALEAAKNADAVLLGAIGGPKWGTGKVRPEQGILALRKQMGTYGNLRPCNFASPTLTEISPLKEKVCEGVDFCIVRELTGGIYFGERKEDDGDGNAWDTEPYSREEIVRITRLAANLALAQDPPAPVWSLDKANVLATSRLWPMLMVKDPRKLNGVVVTSNLFGDIISDEASVIPGSIGLLPSASLSGIPDGKSRCNGIYEPIHGSAPDISGKGIVNPIGTILSVAMMLKYSLNLPVEAKAVEEAVRRTIENGVRTADIGGSNKTVEVGDAVAEELKKVLKEL</sequence>
<dbReference type="GO" id="GO:0009098">
    <property type="term" value="P:L-leucine biosynthetic process"/>
    <property type="evidence" value="ECO:0007669"/>
    <property type="project" value="UniProtKB-KW"/>
</dbReference>
<keyword evidence="6" id="KW-0432">Leucine biosynthesis</keyword>
<evidence type="ECO:0000313" key="14">
    <source>
        <dbReference type="EMBL" id="RAL59307.1"/>
    </source>
</evidence>
<dbReference type="OrthoDB" id="419183at2759"/>
<evidence type="ECO:0000259" key="13">
    <source>
        <dbReference type="SMART" id="SM01329"/>
    </source>
</evidence>
<proteinExistence type="inferred from homology"/>
<keyword evidence="10" id="KW-0560">Oxidoreductase</keyword>
<evidence type="ECO:0000256" key="8">
    <source>
        <dbReference type="ARBA" id="ARBA00022723"/>
    </source>
</evidence>
<evidence type="ECO:0000256" key="12">
    <source>
        <dbReference type="ARBA" id="ARBA00023304"/>
    </source>
</evidence>
<evidence type="ECO:0000256" key="5">
    <source>
        <dbReference type="ARBA" id="ARBA00013101"/>
    </source>
</evidence>
<dbReference type="EMBL" id="QKRW01000055">
    <property type="protein sequence ID" value="RAL59307.1"/>
    <property type="molecule type" value="Genomic_DNA"/>
</dbReference>
<comment type="cofactor">
    <cofactor evidence="2">
        <name>Mg(2+)</name>
        <dbReference type="ChEBI" id="CHEBI:18420"/>
    </cofactor>
</comment>
<evidence type="ECO:0000256" key="11">
    <source>
        <dbReference type="ARBA" id="ARBA00023027"/>
    </source>
</evidence>
<dbReference type="InterPro" id="IPR024084">
    <property type="entry name" value="IsoPropMal-DH-like_dom"/>
</dbReference>
<dbReference type="Proteomes" id="UP000249056">
    <property type="component" value="Unassembled WGS sequence"/>
</dbReference>
<keyword evidence="7" id="KW-0028">Amino-acid biosynthesis</keyword>
<evidence type="ECO:0000256" key="9">
    <source>
        <dbReference type="ARBA" id="ARBA00022842"/>
    </source>
</evidence>
<accession>A0A395IG13</accession>
<dbReference type="GO" id="GO:0003862">
    <property type="term" value="F:3-isopropylmalate dehydrogenase activity"/>
    <property type="evidence" value="ECO:0007669"/>
    <property type="project" value="UniProtKB-EC"/>
</dbReference>
<dbReference type="SMART" id="SM01329">
    <property type="entry name" value="Iso_dh"/>
    <property type="match status" value="1"/>
</dbReference>
<protein>
    <recommendedName>
        <fullName evidence="5">3-isopropylmalate dehydrogenase</fullName>
        <ecNumber evidence="5">1.1.1.85</ecNumber>
    </recommendedName>
</protein>
<name>A0A395IG13_9HELO</name>
<dbReference type="PROSITE" id="PS00470">
    <property type="entry name" value="IDH_IMDH"/>
    <property type="match status" value="1"/>
</dbReference>
<dbReference type="GO" id="GO:0051287">
    <property type="term" value="F:NAD binding"/>
    <property type="evidence" value="ECO:0007669"/>
    <property type="project" value="InterPro"/>
</dbReference>
<evidence type="ECO:0000256" key="6">
    <source>
        <dbReference type="ARBA" id="ARBA00022430"/>
    </source>
</evidence>
<comment type="cofactor">
    <cofactor evidence="1">
        <name>Mn(2+)</name>
        <dbReference type="ChEBI" id="CHEBI:29035"/>
    </cofactor>
</comment>
<dbReference type="InterPro" id="IPR004429">
    <property type="entry name" value="Isopropylmalate_DH"/>
</dbReference>
<comment type="caution">
    <text evidence="14">The sequence shown here is derived from an EMBL/GenBank/DDBJ whole genome shotgun (WGS) entry which is preliminary data.</text>
</comment>
<dbReference type="GO" id="GO:0000287">
    <property type="term" value="F:magnesium ion binding"/>
    <property type="evidence" value="ECO:0007669"/>
    <property type="project" value="InterPro"/>
</dbReference>
<evidence type="ECO:0000256" key="7">
    <source>
        <dbReference type="ARBA" id="ARBA00022605"/>
    </source>
</evidence>
<dbReference type="PANTHER" id="PTHR42979:SF1">
    <property type="entry name" value="3-ISOPROPYLMALATE DEHYDROGENASE"/>
    <property type="match status" value="1"/>
</dbReference>
<keyword evidence="15" id="KW-1185">Reference proteome</keyword>
<dbReference type="SUPFAM" id="SSF53659">
    <property type="entry name" value="Isocitrate/Isopropylmalate dehydrogenase-like"/>
    <property type="match status" value="1"/>
</dbReference>
<dbReference type="InterPro" id="IPR019818">
    <property type="entry name" value="IsoCit/isopropylmalate_DH_CS"/>
</dbReference>